<organism evidence="3 4">
    <name type="scientific">Candidatus Woesebacteria bacterium RIFCSPLOWO2_01_FULL_39_10</name>
    <dbReference type="NCBI Taxonomy" id="1802516"/>
    <lineage>
        <taxon>Bacteria</taxon>
        <taxon>Candidatus Woeseibacteriota</taxon>
    </lineage>
</organism>
<feature type="signal peptide" evidence="2">
    <location>
        <begin position="1"/>
        <end position="22"/>
    </location>
</feature>
<dbReference type="STRING" id="1802516.A3A75_03505"/>
<keyword evidence="1" id="KW-0472">Membrane</keyword>
<evidence type="ECO:0000313" key="4">
    <source>
        <dbReference type="Proteomes" id="UP000179018"/>
    </source>
</evidence>
<feature type="chain" id="PRO_5009534998" evidence="2">
    <location>
        <begin position="23"/>
        <end position="674"/>
    </location>
</feature>
<dbReference type="Proteomes" id="UP000179018">
    <property type="component" value="Unassembled WGS sequence"/>
</dbReference>
<evidence type="ECO:0000313" key="3">
    <source>
        <dbReference type="EMBL" id="OGM60564.1"/>
    </source>
</evidence>
<sequence length="674" mass="78127">MRFSSILLSFLILLLFPSHSYASTTNQFITIVNPVRVSIYTQELERNLEIQNQVISSRGLPATWLLTYDAIFHDGSQKAIERFDKNQDIGLFIEITPQLAKASVVAYNDFGSWHHATSVFLSGYSQEERMKLIDTLFEAFKNVFGYYPSSVGAWWIDSFSLEYMKEKYGITGNLGLADQFSTDGYQVWGSYWSTPFYPSKYHAGLPASELSVKLDVVTIQWAPRDPYNGYFHSYYSTQDYLQDPVGEDTSYFEKLVRLYASKNNNEFGHITIGLESDLSPGAYEGEFTKQMDITKNLVESGEYQAITLRDFSQWYQNAFPGLSPQQLIETEDILGKKIKVFWYQSPKYRLGLVHNYETLETKIFDFRSYHANFQEPYYEIPNKEFILRINNPSYFDEISDKENIWILNFGKLKGEEKTGDSTLLVFEDGEVEFQEDKFSIKGKRVVLPDVINKSRSLKVSSKLDEFEIRPKDDWLIGPNGYVFRDLTDVATHQLKSRRVLVFVSGALSLIVIFSSLILRSKYSERKKITLLTFILFAPLIFSYLWYRGNSIYYYVSQAEVDSLNRLSILPPGRVLVYDKECLGCVWYSNEKPAVFSNKRQYVKKLGKHQVVCNIKVFEATNQKEAKEEFDKLKVDYIYVVKYGEYIEKVPFSPGDLNIEKVYENANAAIWRVKK</sequence>
<keyword evidence="1" id="KW-0812">Transmembrane</keyword>
<feature type="transmembrane region" description="Helical" evidence="1">
    <location>
        <begin position="499"/>
        <end position="518"/>
    </location>
</feature>
<comment type="caution">
    <text evidence="3">The sequence shown here is derived from an EMBL/GenBank/DDBJ whole genome shotgun (WGS) entry which is preliminary data.</text>
</comment>
<proteinExistence type="predicted"/>
<reference evidence="3 4" key="1">
    <citation type="journal article" date="2016" name="Nat. Commun.">
        <title>Thousands of microbial genomes shed light on interconnected biogeochemical processes in an aquifer system.</title>
        <authorList>
            <person name="Anantharaman K."/>
            <person name="Brown C.T."/>
            <person name="Hug L.A."/>
            <person name="Sharon I."/>
            <person name="Castelle C.J."/>
            <person name="Probst A.J."/>
            <person name="Thomas B.C."/>
            <person name="Singh A."/>
            <person name="Wilkins M.J."/>
            <person name="Karaoz U."/>
            <person name="Brodie E.L."/>
            <person name="Williams K.H."/>
            <person name="Hubbard S.S."/>
            <person name="Banfield J.F."/>
        </authorList>
    </citation>
    <scope>NUCLEOTIDE SEQUENCE [LARGE SCALE GENOMIC DNA]</scope>
</reference>
<feature type="transmembrane region" description="Helical" evidence="1">
    <location>
        <begin position="530"/>
        <end position="546"/>
    </location>
</feature>
<gene>
    <name evidence="3" type="ORF">A3A75_03505</name>
</gene>
<dbReference type="EMBL" id="MGHC01000006">
    <property type="protein sequence ID" value="OGM60564.1"/>
    <property type="molecule type" value="Genomic_DNA"/>
</dbReference>
<keyword evidence="1" id="KW-1133">Transmembrane helix</keyword>
<evidence type="ECO:0000256" key="2">
    <source>
        <dbReference type="SAM" id="SignalP"/>
    </source>
</evidence>
<accession>A0A1F8B935</accession>
<protein>
    <submittedName>
        <fullName evidence="3">Uncharacterized protein</fullName>
    </submittedName>
</protein>
<dbReference type="Gene3D" id="3.20.20.510">
    <property type="entry name" value="Uncharacterised protein PF12979, DUF3863"/>
    <property type="match status" value="1"/>
</dbReference>
<name>A0A1F8B935_9BACT</name>
<keyword evidence="2" id="KW-0732">Signal</keyword>
<dbReference type="AlphaFoldDB" id="A0A1F8B935"/>
<evidence type="ECO:0000256" key="1">
    <source>
        <dbReference type="SAM" id="Phobius"/>
    </source>
</evidence>